<accession>A0A1D1YQN6</accession>
<dbReference type="SUPFAM" id="SSF48371">
    <property type="entry name" value="ARM repeat"/>
    <property type="match status" value="1"/>
</dbReference>
<feature type="compositionally biased region" description="Low complexity" evidence="1">
    <location>
        <begin position="37"/>
        <end position="51"/>
    </location>
</feature>
<dbReference type="AlphaFoldDB" id="A0A1D1YQN6"/>
<evidence type="ECO:0000259" key="3">
    <source>
        <dbReference type="Pfam" id="PF23628"/>
    </source>
</evidence>
<dbReference type="InterPro" id="IPR016024">
    <property type="entry name" value="ARM-type_fold"/>
</dbReference>
<dbReference type="InterPro" id="IPR056514">
    <property type="entry name" value="ARM_LIN_2nd"/>
</dbReference>
<dbReference type="PANTHER" id="PTHR35549:SF3">
    <property type="entry name" value="E3 UBIQUITIN-PROTEIN LIGASE LIN"/>
    <property type="match status" value="1"/>
</dbReference>
<organism evidence="6">
    <name type="scientific">Anthurium amnicola</name>
    <dbReference type="NCBI Taxonomy" id="1678845"/>
    <lineage>
        <taxon>Eukaryota</taxon>
        <taxon>Viridiplantae</taxon>
        <taxon>Streptophyta</taxon>
        <taxon>Embryophyta</taxon>
        <taxon>Tracheophyta</taxon>
        <taxon>Spermatophyta</taxon>
        <taxon>Magnoliopsida</taxon>
        <taxon>Liliopsida</taxon>
        <taxon>Araceae</taxon>
        <taxon>Pothoideae</taxon>
        <taxon>Potheae</taxon>
        <taxon>Anthurium</taxon>
    </lineage>
</organism>
<dbReference type="InterPro" id="IPR056512">
    <property type="entry name" value="LIN_N"/>
</dbReference>
<dbReference type="EMBL" id="GDJX01018181">
    <property type="protein sequence ID" value="JAT49755.1"/>
    <property type="molecule type" value="Transcribed_RNA"/>
</dbReference>
<feature type="region of interest" description="Disordered" evidence="1">
    <location>
        <begin position="1"/>
        <end position="112"/>
    </location>
</feature>
<feature type="domain" description="Putative E3 ubiquitin-protein ligase LIN ARM repeats" evidence="4">
    <location>
        <begin position="486"/>
        <end position="645"/>
    </location>
</feature>
<dbReference type="Pfam" id="PF23568">
    <property type="entry name" value="ARM_LIN"/>
    <property type="match status" value="1"/>
</dbReference>
<protein>
    <submittedName>
        <fullName evidence="6">Putative E3 ubiquitin-protein ligase LIN-1</fullName>
    </submittedName>
</protein>
<sequence length="1019" mass="112561">MSSSLQDLLAQEGFRRRKPSQHAKPTKPQGSRRRRSSPSSEPAAATPSPASLCRDRRSVDLSGGPRRPHRHSHPDGSPGFAKPSSAAGSNPRSRAAAATGGASSWGGGDGEPEVRAVVSILSGYVGRFSSEAEFRRQVRERSSACLAARRKGAAHAVLVNLEMGMEGIERLAEKDGYLGEGDARDSKIRSLRNSIRLLTIVASVNSPKSRNGYTCGVPNSYLSACAQLYLSIVYRMEGDDWVAARHLLQVFCDAPYLARKNLLPDLWEHFFLPHLLHLEVWFNEEAEMASGLDAGHDRERRTKWLSRVYNDQMDLGTAQFALYYKEWLKAGARAPVAPLVSLPHVPSCWSVAPKRSVSLSPCSVNRNLYQAVFGPSYESKGSEDGALPSLGGVEVEREAGSEEGICKNGNYVHSDSGVRKRLLHHAKETPITESVSTRRKSYSFLLLSCRGDPNKGAIRHSHLPKNGIVENLEIAKESNLNVPLLDLGQAITLMSTSDNLSECEYAIRVIAKVWLDANGDPIVETALSTASVIEGLLEVSFTSKDEEVVELTISILAELVARSEVNKQVVLNADPQLEIFLKLLRVHSLFLKVAVLLFLLKPKAKQMLSLDWVPIVLRILEYGDQRQTLFTVQCRPKSAAFYFLDQLLKGFDVDRNVENGKQVVAFGGLRLLIRRLELGDARERKNVASLLVTCVRADGSCREYLATNVKKTSILELLIGNQLKSSGSALSLLLELVRLRRTQVTMFLNNLKNEGCLNAMHILLVLLQRAPDEQRPLVAAILLQLDLLGDPLQFSVYREEGIDALIASMDCNSSKKVQENCNRALFILGGRFLSTGEASLEAWLLKKAGFDDVSTNSLSSKEIIAGEIARLDEEEAAIDNWQRTLAGILLNRGNKRFFTSLSNCIADGIPSLARSCLVTVAWTSIFLSLFPSTSCFWSLAWSVLTPRLLDSLNYDRPIEERVIASLSLHNLTRNSEYLSKLLPLDEHSAALLRDLVPMTWTAREILLVATTYPVSFVKK</sequence>
<dbReference type="Pfam" id="PF23628">
    <property type="entry name" value="ARM_LIN_C"/>
    <property type="match status" value="1"/>
</dbReference>
<evidence type="ECO:0000313" key="6">
    <source>
        <dbReference type="EMBL" id="JAT56953.1"/>
    </source>
</evidence>
<gene>
    <name evidence="6" type="primary">CERBERUS_11</name>
    <name evidence="5" type="synonym">CERBERUS_9</name>
    <name evidence="6" type="ORF">g.92856</name>
    <name evidence="5" type="ORF">g.92862</name>
</gene>
<feature type="compositionally biased region" description="Basic residues" evidence="1">
    <location>
        <begin position="15"/>
        <end position="36"/>
    </location>
</feature>
<feature type="domain" description="Putative E3 ubiquitin-protein ligase LIN N-terminal" evidence="2">
    <location>
        <begin position="114"/>
        <end position="343"/>
    </location>
</feature>
<evidence type="ECO:0000259" key="2">
    <source>
        <dbReference type="Pfam" id="PF23568"/>
    </source>
</evidence>
<dbReference type="Pfam" id="PF23654">
    <property type="entry name" value="ARM_LIN_2nd"/>
    <property type="match status" value="1"/>
</dbReference>
<dbReference type="EMBL" id="GDJX01010983">
    <property type="protein sequence ID" value="JAT56953.1"/>
    <property type="molecule type" value="Transcribed_RNA"/>
</dbReference>
<evidence type="ECO:0000313" key="5">
    <source>
        <dbReference type="EMBL" id="JAT49755.1"/>
    </source>
</evidence>
<reference evidence="6" key="1">
    <citation type="submission" date="2015-07" db="EMBL/GenBank/DDBJ databases">
        <title>Transcriptome Assembly of Anthurium amnicola.</title>
        <authorList>
            <person name="Suzuki J."/>
        </authorList>
    </citation>
    <scope>NUCLEOTIDE SEQUENCE</scope>
</reference>
<evidence type="ECO:0000259" key="4">
    <source>
        <dbReference type="Pfam" id="PF23654"/>
    </source>
</evidence>
<dbReference type="InterPro" id="IPR055566">
    <property type="entry name" value="ARM_LIN"/>
</dbReference>
<feature type="compositionally biased region" description="Low complexity" evidence="1">
    <location>
        <begin position="93"/>
        <end position="102"/>
    </location>
</feature>
<dbReference type="PANTHER" id="PTHR35549">
    <property type="entry name" value="OS04G0584500 PROTEIN"/>
    <property type="match status" value="1"/>
</dbReference>
<name>A0A1D1YQN6_9ARAE</name>
<evidence type="ECO:0000256" key="1">
    <source>
        <dbReference type="SAM" id="MobiDB-lite"/>
    </source>
</evidence>
<dbReference type="Gene3D" id="1.25.10.10">
    <property type="entry name" value="Leucine-rich Repeat Variant"/>
    <property type="match status" value="1"/>
</dbReference>
<proteinExistence type="predicted"/>
<dbReference type="InterPro" id="IPR011989">
    <property type="entry name" value="ARM-like"/>
</dbReference>
<feature type="domain" description="Putative E3 ubiquitin-protein ligase LIN ARM-like" evidence="3">
    <location>
        <begin position="646"/>
        <end position="1008"/>
    </location>
</feature>